<dbReference type="Pfam" id="PF00294">
    <property type="entry name" value="PfkB"/>
    <property type="match status" value="1"/>
</dbReference>
<dbReference type="AlphaFoldDB" id="A0A1X4NKC0"/>
<dbReference type="PANTHER" id="PTHR43085:SF49">
    <property type="entry name" value="5-DEHYDRO-2-DEOXYGLUCONOKINASE"/>
    <property type="match status" value="1"/>
</dbReference>
<accession>A0A1X4NKC0</accession>
<dbReference type="InterPro" id="IPR030830">
    <property type="entry name" value="Myo_inos_IolC"/>
</dbReference>
<evidence type="ECO:0000256" key="3">
    <source>
        <dbReference type="ARBA" id="ARBA00022777"/>
    </source>
</evidence>
<evidence type="ECO:0000313" key="6">
    <source>
        <dbReference type="Proteomes" id="UP000193926"/>
    </source>
</evidence>
<dbReference type="PANTHER" id="PTHR43085">
    <property type="entry name" value="HEXOKINASE FAMILY MEMBER"/>
    <property type="match status" value="1"/>
</dbReference>
<proteinExistence type="inferred from homology"/>
<dbReference type="SUPFAM" id="SSF53613">
    <property type="entry name" value="Ribokinase-like"/>
    <property type="match status" value="1"/>
</dbReference>
<dbReference type="PROSITE" id="PS00584">
    <property type="entry name" value="PFKB_KINASES_2"/>
    <property type="match status" value="1"/>
</dbReference>
<dbReference type="STRING" id="1123756.MGEO_11815"/>
<dbReference type="GO" id="GO:0016301">
    <property type="term" value="F:kinase activity"/>
    <property type="evidence" value="ECO:0007669"/>
    <property type="project" value="UniProtKB-KW"/>
</dbReference>
<dbReference type="NCBIfam" id="TIGR04382">
    <property type="entry name" value="myo_inos_iolC_N"/>
    <property type="match status" value="1"/>
</dbReference>
<dbReference type="InterPro" id="IPR002173">
    <property type="entry name" value="Carboh/pur_kinase_PfkB_CS"/>
</dbReference>
<sequence length="320" mass="33881">MSERSFLVVGRVGMDLSPTPANTRTRHADSMMVAMGGSSANIAAGLCKFGCQSSLVTCVSDDAVGWYCEDQLDHYGVDRKHVRRVRGEYRTSLAVYETRVDEHQSVIYRNNAADFQMSVEDVEAIDYSQFGALITAGTVFAAEPSRSAAFRAFELARAAGLPVIFDVDYRPYSWPSPEVAADVLSRAGALSDIIVGNDEEFGFMAGGIDQGLEKARSLAADTAGIVVYKMGHLGAVTLAGSQEIRTGVYPVDAVKPTGAGDSFMAGFLASLSEGRSLEESILRGSACAAIVVAKPGCAPAMPNTTDLDAFLESHPGPTAV</sequence>
<keyword evidence="3" id="KW-0418">Kinase</keyword>
<reference evidence="5 6" key="1">
    <citation type="submission" date="2014-03" db="EMBL/GenBank/DDBJ databases">
        <title>The draft genome sequence of Marivita geojedonensis KCTC 23882.</title>
        <authorList>
            <person name="Lai Q."/>
            <person name="Shao Z."/>
        </authorList>
    </citation>
    <scope>NUCLEOTIDE SEQUENCE [LARGE SCALE GENOMIC DNA]</scope>
    <source>
        <strain evidence="5 6">DPG-138</strain>
    </source>
</reference>
<comment type="similarity">
    <text evidence="1">Belongs to the carbohydrate kinase PfkB family.</text>
</comment>
<comment type="caution">
    <text evidence="5">The sequence shown here is derived from an EMBL/GenBank/DDBJ whole genome shotgun (WGS) entry which is preliminary data.</text>
</comment>
<dbReference type="InterPro" id="IPR029056">
    <property type="entry name" value="Ribokinase-like"/>
</dbReference>
<evidence type="ECO:0000313" key="5">
    <source>
        <dbReference type="EMBL" id="OSQ50707.1"/>
    </source>
</evidence>
<keyword evidence="2" id="KW-0808">Transferase</keyword>
<evidence type="ECO:0000256" key="1">
    <source>
        <dbReference type="ARBA" id="ARBA00010688"/>
    </source>
</evidence>
<feature type="domain" description="Carbohydrate kinase PfkB" evidence="4">
    <location>
        <begin position="6"/>
        <end position="302"/>
    </location>
</feature>
<organism evidence="5 6">
    <name type="scientific">Marivita geojedonensis</name>
    <dbReference type="NCBI Taxonomy" id="1123756"/>
    <lineage>
        <taxon>Bacteria</taxon>
        <taxon>Pseudomonadati</taxon>
        <taxon>Pseudomonadota</taxon>
        <taxon>Alphaproteobacteria</taxon>
        <taxon>Rhodobacterales</taxon>
        <taxon>Roseobacteraceae</taxon>
        <taxon>Marivita</taxon>
    </lineage>
</organism>
<name>A0A1X4NKC0_9RHOB</name>
<gene>
    <name evidence="5" type="ORF">MGEO_11815</name>
</gene>
<dbReference type="InterPro" id="IPR011611">
    <property type="entry name" value="PfkB_dom"/>
</dbReference>
<dbReference type="CDD" id="cd01166">
    <property type="entry name" value="KdgK"/>
    <property type="match status" value="1"/>
</dbReference>
<dbReference type="Gene3D" id="3.40.1190.20">
    <property type="match status" value="1"/>
</dbReference>
<dbReference type="Proteomes" id="UP000193926">
    <property type="component" value="Unassembled WGS sequence"/>
</dbReference>
<dbReference type="InterPro" id="IPR050306">
    <property type="entry name" value="PfkB_Carbo_kinase"/>
</dbReference>
<keyword evidence="6" id="KW-1185">Reference proteome</keyword>
<evidence type="ECO:0000256" key="2">
    <source>
        <dbReference type="ARBA" id="ARBA00022679"/>
    </source>
</evidence>
<evidence type="ECO:0000259" key="4">
    <source>
        <dbReference type="Pfam" id="PF00294"/>
    </source>
</evidence>
<dbReference type="EMBL" id="JFKC01000010">
    <property type="protein sequence ID" value="OSQ50707.1"/>
    <property type="molecule type" value="Genomic_DNA"/>
</dbReference>
<protein>
    <submittedName>
        <fullName evidence="5">Permease</fullName>
    </submittedName>
</protein>